<dbReference type="GO" id="GO:0005524">
    <property type="term" value="F:ATP binding"/>
    <property type="evidence" value="ECO:0007669"/>
    <property type="project" value="UniProtKB-UniRule"/>
</dbReference>
<dbReference type="GO" id="GO:0006270">
    <property type="term" value="P:DNA replication initiation"/>
    <property type="evidence" value="ECO:0007669"/>
    <property type="project" value="UniProtKB-UniRule"/>
</dbReference>
<dbReference type="SMART" id="SM00760">
    <property type="entry name" value="Bac_DnaA_C"/>
    <property type="match status" value="1"/>
</dbReference>
<evidence type="ECO:0000256" key="3">
    <source>
        <dbReference type="ARBA" id="ARBA00022705"/>
    </source>
</evidence>
<keyword evidence="5 8" id="KW-0067">ATP-binding</keyword>
<dbReference type="InterPro" id="IPR010921">
    <property type="entry name" value="Trp_repressor/repl_initiator"/>
</dbReference>
<evidence type="ECO:0000256" key="6">
    <source>
        <dbReference type="ARBA" id="ARBA00023121"/>
    </source>
</evidence>
<feature type="domain" description="Chromosomal replication initiator DnaA C-terminal" evidence="13">
    <location>
        <begin position="377"/>
        <end position="445"/>
    </location>
</feature>
<evidence type="ECO:0000256" key="11">
    <source>
        <dbReference type="RuleBase" id="RU004227"/>
    </source>
</evidence>
<dbReference type="Gene3D" id="1.10.8.60">
    <property type="match status" value="1"/>
</dbReference>
<name>M6FQ72_9LEPT</name>
<dbReference type="Pfam" id="PF11638">
    <property type="entry name" value="DnaA_N"/>
    <property type="match status" value="1"/>
</dbReference>
<proteinExistence type="inferred from homology"/>
<dbReference type="Gene3D" id="3.40.50.300">
    <property type="entry name" value="P-loop containing nucleotide triphosphate hydrolases"/>
    <property type="match status" value="1"/>
</dbReference>
<feature type="binding site" evidence="8">
    <location>
        <position position="176"/>
    </location>
    <ligand>
        <name>ATP</name>
        <dbReference type="ChEBI" id="CHEBI:30616"/>
    </ligand>
</feature>
<gene>
    <name evidence="8 14" type="primary">dnaA</name>
    <name evidence="14" type="ORF">LEP1GSC038_4439</name>
</gene>
<keyword evidence="6 8" id="KW-0446">Lipid-binding</keyword>
<protein>
    <recommendedName>
        <fullName evidence="8 9">Chromosomal replication initiator protein DnaA</fullName>
    </recommendedName>
</protein>
<evidence type="ECO:0000259" key="12">
    <source>
        <dbReference type="SMART" id="SM00382"/>
    </source>
</evidence>
<sequence>MFYSIELRKYFQFESVGISSGENFMFLFLEDVLNLVWNKILEEVSKKISPQYYERFIDTLKLETLNSEKCTIIAPSATIKTHVERKYQSIIENAILEACGDKIPVEILIETKAASPLQSFLEKSFDQKDFQFNPDYTFETFIVGDCNRLAYTAAKECVRKPAEINPLYLFGSVGVGKTHLLHAIGSELIKKDPWKTVCYVDISSFMNEFRFALQSRELIESFKIKYQSYNCLLVDDIQLLSTNAEKTQDEFFALFNFLFERKRQIVIASDRPSSELTIHERLKSRFVTGVQADIQYPNKEIRKGIVTSHSKIMDLGLSEDILDFLADQIEEDTRLLLGALNDIYLYKKSYSLLFLNLDKVKEIVKNRLYRKKNVEFSHDRIIESVAKEFNLNAAEIMGKSRKKELIIPRHICFYLLHNVFNVNKSQVGRLFQTQHTTVIHGLRKTEELLSNNKEIRFLVERISSKYKLQ</sequence>
<dbReference type="Proteomes" id="UP000012101">
    <property type="component" value="Unassembled WGS sequence"/>
</dbReference>
<evidence type="ECO:0000313" key="14">
    <source>
        <dbReference type="EMBL" id="EMM74615.1"/>
    </source>
</evidence>
<feature type="binding site" evidence="8">
    <location>
        <position position="177"/>
    </location>
    <ligand>
        <name>ATP</name>
        <dbReference type="ChEBI" id="CHEBI:30616"/>
    </ligand>
</feature>
<evidence type="ECO:0000256" key="4">
    <source>
        <dbReference type="ARBA" id="ARBA00022741"/>
    </source>
</evidence>
<dbReference type="EMBL" id="AFJM02000009">
    <property type="protein sequence ID" value="EMM74615.1"/>
    <property type="molecule type" value="Genomic_DNA"/>
</dbReference>
<organism evidence="14 15">
    <name type="scientific">Leptospira weilii str. 2006001855</name>
    <dbReference type="NCBI Taxonomy" id="996804"/>
    <lineage>
        <taxon>Bacteria</taxon>
        <taxon>Pseudomonadati</taxon>
        <taxon>Spirochaetota</taxon>
        <taxon>Spirochaetia</taxon>
        <taxon>Leptospirales</taxon>
        <taxon>Leptospiraceae</taxon>
        <taxon>Leptospira</taxon>
    </lineage>
</organism>
<dbReference type="GO" id="GO:0005886">
    <property type="term" value="C:plasma membrane"/>
    <property type="evidence" value="ECO:0007669"/>
    <property type="project" value="TreeGrafter"/>
</dbReference>
<dbReference type="InterPro" id="IPR001957">
    <property type="entry name" value="Chromosome_initiator_DnaA"/>
</dbReference>
<accession>M6FQ72</accession>
<dbReference type="Gene3D" id="1.10.1750.10">
    <property type="match status" value="1"/>
</dbReference>
<evidence type="ECO:0000256" key="5">
    <source>
        <dbReference type="ARBA" id="ARBA00022840"/>
    </source>
</evidence>
<dbReference type="GO" id="GO:0005737">
    <property type="term" value="C:cytoplasm"/>
    <property type="evidence" value="ECO:0007669"/>
    <property type="project" value="UniProtKB-SubCell"/>
</dbReference>
<dbReference type="InterPro" id="IPR038454">
    <property type="entry name" value="DnaA_N_sf"/>
</dbReference>
<feature type="region of interest" description="Domain III, AAA+ region" evidence="8">
    <location>
        <begin position="131"/>
        <end position="347"/>
    </location>
</feature>
<dbReference type="CDD" id="cd00009">
    <property type="entry name" value="AAA"/>
    <property type="match status" value="1"/>
</dbReference>
<evidence type="ECO:0000256" key="7">
    <source>
        <dbReference type="ARBA" id="ARBA00023125"/>
    </source>
</evidence>
<dbReference type="GO" id="GO:0003688">
    <property type="term" value="F:DNA replication origin binding"/>
    <property type="evidence" value="ECO:0007669"/>
    <property type="project" value="UniProtKB-UniRule"/>
</dbReference>
<evidence type="ECO:0000256" key="8">
    <source>
        <dbReference type="HAMAP-Rule" id="MF_00377"/>
    </source>
</evidence>
<evidence type="ECO:0000256" key="9">
    <source>
        <dbReference type="NCBIfam" id="TIGR00362"/>
    </source>
</evidence>
<dbReference type="PRINTS" id="PR00051">
    <property type="entry name" value="DNAA"/>
</dbReference>
<evidence type="ECO:0000256" key="10">
    <source>
        <dbReference type="RuleBase" id="RU000577"/>
    </source>
</evidence>
<dbReference type="InterPro" id="IPR013159">
    <property type="entry name" value="DnaA_C"/>
</dbReference>
<dbReference type="InterPro" id="IPR003593">
    <property type="entry name" value="AAA+_ATPase"/>
</dbReference>
<dbReference type="SUPFAM" id="SSF52540">
    <property type="entry name" value="P-loop containing nucleoside triphosphate hydrolases"/>
    <property type="match status" value="1"/>
</dbReference>
<comment type="caution">
    <text evidence="8">Lacks conserved residue(s) required for the propagation of feature annotation.</text>
</comment>
<feature type="binding site" evidence="8">
    <location>
        <position position="178"/>
    </location>
    <ligand>
        <name>ATP</name>
        <dbReference type="ChEBI" id="CHEBI:30616"/>
    </ligand>
</feature>
<dbReference type="Pfam" id="PF00308">
    <property type="entry name" value="Bac_DnaA"/>
    <property type="match status" value="1"/>
</dbReference>
<dbReference type="InterPro" id="IPR020591">
    <property type="entry name" value="Chromosome_initiator_DnaA-like"/>
</dbReference>
<keyword evidence="4 8" id="KW-0547">Nucleotide-binding</keyword>
<comment type="domain">
    <text evidence="8">Domain I is involved in oligomerization and binding regulators, domain II is flexibile and of varying length in different bacteria, domain III forms the AAA+ region, while domain IV binds dsDNA.</text>
</comment>
<comment type="caution">
    <text evidence="14">The sequence shown here is derived from an EMBL/GenBank/DDBJ whole genome shotgun (WGS) entry which is preliminary data.</text>
</comment>
<dbReference type="InterPro" id="IPR013317">
    <property type="entry name" value="DnaA_dom"/>
</dbReference>
<dbReference type="InterPro" id="IPR027417">
    <property type="entry name" value="P-loop_NTPase"/>
</dbReference>
<dbReference type="FunFam" id="3.40.50.300:FF:000668">
    <property type="entry name" value="Chromosomal replication initiator protein DnaA"/>
    <property type="match status" value="1"/>
</dbReference>
<dbReference type="HAMAP" id="MF_00377">
    <property type="entry name" value="DnaA_bact"/>
    <property type="match status" value="1"/>
</dbReference>
<dbReference type="PANTHER" id="PTHR30050:SF2">
    <property type="entry name" value="CHROMOSOMAL REPLICATION INITIATOR PROTEIN DNAA"/>
    <property type="match status" value="1"/>
</dbReference>
<evidence type="ECO:0000256" key="2">
    <source>
        <dbReference type="ARBA" id="ARBA00022490"/>
    </source>
</evidence>
<comment type="similarity">
    <text evidence="1 8 11">Belongs to the DnaA family.</text>
</comment>
<dbReference type="PANTHER" id="PTHR30050">
    <property type="entry name" value="CHROMOSOMAL REPLICATION INITIATOR PROTEIN DNAA"/>
    <property type="match status" value="1"/>
</dbReference>
<dbReference type="GO" id="GO:0008289">
    <property type="term" value="F:lipid binding"/>
    <property type="evidence" value="ECO:0007669"/>
    <property type="project" value="UniProtKB-KW"/>
</dbReference>
<dbReference type="InterPro" id="IPR024633">
    <property type="entry name" value="DnaA_N_dom"/>
</dbReference>
<evidence type="ECO:0000256" key="1">
    <source>
        <dbReference type="ARBA" id="ARBA00006583"/>
    </source>
</evidence>
<dbReference type="GO" id="GO:0006275">
    <property type="term" value="P:regulation of DNA replication"/>
    <property type="evidence" value="ECO:0007669"/>
    <property type="project" value="UniProtKB-UniRule"/>
</dbReference>
<dbReference type="Gene3D" id="3.30.300.180">
    <property type="match status" value="1"/>
</dbReference>
<keyword evidence="3 8" id="KW-0235">DNA replication</keyword>
<dbReference type="NCBIfam" id="TIGR00362">
    <property type="entry name" value="DnaA"/>
    <property type="match status" value="1"/>
</dbReference>
<reference evidence="14 15" key="1">
    <citation type="submission" date="2013-01" db="EMBL/GenBank/DDBJ databases">
        <authorList>
            <person name="Harkins D.M."/>
            <person name="Durkin A.S."/>
            <person name="Brinkac L.M."/>
            <person name="Haft D.H."/>
            <person name="Selengut J.D."/>
            <person name="Sanka R."/>
            <person name="DePew J."/>
            <person name="Purushe J."/>
            <person name="Hospenthal D.R."/>
            <person name="Murray C.K."/>
            <person name="Pimentel G."/>
            <person name="Wasfy M."/>
            <person name="Vinetz J.M."/>
            <person name="Sutton G.G."/>
            <person name="Nierman W.C."/>
            <person name="Fouts D.E."/>
        </authorList>
    </citation>
    <scope>NUCLEOTIDE SEQUENCE [LARGE SCALE GENOMIC DNA]</scope>
    <source>
        <strain evidence="14 15">2006001855</strain>
    </source>
</reference>
<evidence type="ECO:0000259" key="13">
    <source>
        <dbReference type="SMART" id="SM00760"/>
    </source>
</evidence>
<feature type="region of interest" description="Domain IV, binds dsDNA" evidence="8">
    <location>
        <begin position="348"/>
        <end position="469"/>
    </location>
</feature>
<dbReference type="SUPFAM" id="SSF48295">
    <property type="entry name" value="TrpR-like"/>
    <property type="match status" value="1"/>
</dbReference>
<keyword evidence="2 8" id="KW-0963">Cytoplasm</keyword>
<comment type="subcellular location">
    <subcellularLocation>
        <location evidence="8">Cytoplasm</location>
    </subcellularLocation>
</comment>
<evidence type="ECO:0000313" key="15">
    <source>
        <dbReference type="Proteomes" id="UP000012101"/>
    </source>
</evidence>
<dbReference type="AlphaFoldDB" id="M6FQ72"/>
<comment type="function">
    <text evidence="8 10">Plays an essential role in the initiation and regulation of chromosomal replication. ATP-DnaA binds to the origin of replication (oriC) to initiate formation of the DNA replication initiation complex once per cell cycle. Binds the DnaA box (a 9 base pair repeat at the origin) and separates the double-stranded (ds)DNA. Forms a right-handed helical filament on oriC DNA; dsDNA binds to the exterior of the filament while single-stranded (ss)DNA is stabiized in the filament's interior. The ATP-DnaA-oriC complex binds and stabilizes one strand of the AT-rich DNA unwinding element (DUE), permitting loading of DNA polymerase. After initiation quickly degrades to an ADP-DnaA complex that is not apt for DNA replication. Binds acidic phospholipids.</text>
</comment>
<comment type="subunit">
    <text evidence="8">Oligomerizes as a right-handed, spiral filament on DNA at oriC.</text>
</comment>
<dbReference type="CDD" id="cd06571">
    <property type="entry name" value="Bac_DnaA_C"/>
    <property type="match status" value="1"/>
</dbReference>
<keyword evidence="7 8" id="KW-0238">DNA-binding</keyword>
<feature type="binding site" evidence="8">
    <location>
        <position position="174"/>
    </location>
    <ligand>
        <name>ATP</name>
        <dbReference type="ChEBI" id="CHEBI:30616"/>
    </ligand>
</feature>
<dbReference type="SMART" id="SM00382">
    <property type="entry name" value="AAA"/>
    <property type="match status" value="1"/>
</dbReference>
<feature type="domain" description="AAA+ ATPase" evidence="12">
    <location>
        <begin position="163"/>
        <end position="293"/>
    </location>
</feature>
<dbReference type="Pfam" id="PF08299">
    <property type="entry name" value="Bac_DnaA_C"/>
    <property type="match status" value="1"/>
</dbReference>
<feature type="region of interest" description="Domain I, interacts with DnaA modulators" evidence="8">
    <location>
        <begin position="1"/>
        <end position="111"/>
    </location>
</feature>